<dbReference type="RefSeq" id="WP_249304216.1">
    <property type="nucleotide sequence ID" value="NZ_JACRSW010000027.1"/>
</dbReference>
<dbReference type="EMBL" id="JACRSW010000027">
    <property type="protein sequence ID" value="MBC8557212.1"/>
    <property type="molecule type" value="Genomic_DNA"/>
</dbReference>
<evidence type="ECO:0000313" key="17">
    <source>
        <dbReference type="EMBL" id="MBC8557212.1"/>
    </source>
</evidence>
<dbReference type="PANTHER" id="PTHR34265:SF1">
    <property type="entry name" value="TYPE III PANTOTHENATE KINASE"/>
    <property type="match status" value="1"/>
</dbReference>
<reference evidence="17 18" key="1">
    <citation type="submission" date="2020-08" db="EMBL/GenBank/DDBJ databases">
        <title>Genome public.</title>
        <authorList>
            <person name="Liu C."/>
            <person name="Sun Q."/>
        </authorList>
    </citation>
    <scope>NUCLEOTIDE SEQUENCE [LARGE SCALE GENOMIC DNA]</scope>
    <source>
        <strain evidence="17 18">BX3</strain>
    </source>
</reference>
<dbReference type="PANTHER" id="PTHR34265">
    <property type="entry name" value="TYPE III PANTOTHENATE KINASE"/>
    <property type="match status" value="1"/>
</dbReference>
<comment type="cofactor">
    <cofactor evidence="16">
        <name>NH4(+)</name>
        <dbReference type="ChEBI" id="CHEBI:28938"/>
    </cofactor>
    <cofactor evidence="16">
        <name>K(+)</name>
        <dbReference type="ChEBI" id="CHEBI:29103"/>
    </cofactor>
    <text evidence="16">A monovalent cation. Ammonium or potassium.</text>
</comment>
<evidence type="ECO:0000313" key="18">
    <source>
        <dbReference type="Proteomes" id="UP000637513"/>
    </source>
</evidence>
<keyword evidence="11 16" id="KW-0067">ATP-binding</keyword>
<dbReference type="CDD" id="cd24015">
    <property type="entry name" value="ASKHA_NBD_PanK-III"/>
    <property type="match status" value="1"/>
</dbReference>
<protein>
    <recommendedName>
        <fullName evidence="15 16">Type III pantothenate kinase</fullName>
        <ecNumber evidence="6 16">2.7.1.33</ecNumber>
    </recommendedName>
    <alternativeName>
        <fullName evidence="16">PanK-III</fullName>
    </alternativeName>
    <alternativeName>
        <fullName evidence="16">Pantothenic acid kinase</fullName>
    </alternativeName>
</protein>
<feature type="binding site" evidence="16">
    <location>
        <position position="184"/>
    </location>
    <ligand>
        <name>substrate</name>
    </ligand>
</feature>
<evidence type="ECO:0000256" key="15">
    <source>
        <dbReference type="ARBA" id="ARBA00040883"/>
    </source>
</evidence>
<keyword evidence="12 16" id="KW-0630">Potassium</keyword>
<comment type="function">
    <text evidence="16">Catalyzes the phosphorylation of pantothenate (Pan), the first step in CoA biosynthesis.</text>
</comment>
<dbReference type="NCBIfam" id="TIGR00671">
    <property type="entry name" value="baf"/>
    <property type="match status" value="1"/>
</dbReference>
<evidence type="ECO:0000256" key="16">
    <source>
        <dbReference type="HAMAP-Rule" id="MF_01274"/>
    </source>
</evidence>
<comment type="caution">
    <text evidence="16">Lacks conserved residue(s) required for the propagation of feature annotation.</text>
</comment>
<evidence type="ECO:0000256" key="4">
    <source>
        <dbReference type="ARBA" id="ARBA00005225"/>
    </source>
</evidence>
<evidence type="ECO:0000256" key="3">
    <source>
        <dbReference type="ARBA" id="ARBA00004496"/>
    </source>
</evidence>
<comment type="catalytic activity">
    <reaction evidence="1 16">
        <text>(R)-pantothenate + ATP = (R)-4'-phosphopantothenate + ADP + H(+)</text>
        <dbReference type="Rhea" id="RHEA:16373"/>
        <dbReference type="ChEBI" id="CHEBI:10986"/>
        <dbReference type="ChEBI" id="CHEBI:15378"/>
        <dbReference type="ChEBI" id="CHEBI:29032"/>
        <dbReference type="ChEBI" id="CHEBI:30616"/>
        <dbReference type="ChEBI" id="CHEBI:456216"/>
        <dbReference type="EC" id="2.7.1.33"/>
    </reaction>
</comment>
<dbReference type="Proteomes" id="UP000637513">
    <property type="component" value="Unassembled WGS sequence"/>
</dbReference>
<evidence type="ECO:0000256" key="10">
    <source>
        <dbReference type="ARBA" id="ARBA00022777"/>
    </source>
</evidence>
<organism evidence="17 18">
    <name type="scientific">Jutongia hominis</name>
    <dbReference type="NCBI Taxonomy" id="2763664"/>
    <lineage>
        <taxon>Bacteria</taxon>
        <taxon>Bacillati</taxon>
        <taxon>Bacillota</taxon>
        <taxon>Clostridia</taxon>
        <taxon>Lachnospirales</taxon>
        <taxon>Lachnospiraceae</taxon>
        <taxon>Jutongia</taxon>
    </lineage>
</organism>
<dbReference type="InterPro" id="IPR043129">
    <property type="entry name" value="ATPase_NBD"/>
</dbReference>
<dbReference type="Gene3D" id="3.30.420.40">
    <property type="match status" value="2"/>
</dbReference>
<comment type="caution">
    <text evidence="17">The sequence shown here is derived from an EMBL/GenBank/DDBJ whole genome shotgun (WGS) entry which is preliminary data.</text>
</comment>
<feature type="active site" description="Proton acceptor" evidence="16">
    <location>
        <position position="109"/>
    </location>
</feature>
<keyword evidence="7 16" id="KW-0963">Cytoplasm</keyword>
<proteinExistence type="inferred from homology"/>
<evidence type="ECO:0000256" key="11">
    <source>
        <dbReference type="ARBA" id="ARBA00022840"/>
    </source>
</evidence>
<evidence type="ECO:0000256" key="13">
    <source>
        <dbReference type="ARBA" id="ARBA00022993"/>
    </source>
</evidence>
<keyword evidence="18" id="KW-1185">Reference proteome</keyword>
<keyword evidence="9 16" id="KW-0547">Nucleotide-binding</keyword>
<dbReference type="EC" id="2.7.1.33" evidence="6 16"/>
<evidence type="ECO:0000256" key="2">
    <source>
        <dbReference type="ARBA" id="ARBA00001958"/>
    </source>
</evidence>
<dbReference type="InterPro" id="IPR004619">
    <property type="entry name" value="Type_III_PanK"/>
</dbReference>
<sequence>MLLAVDVGNTDVTFGVFKEEELITRFRFTVKVPRTSDEYGELLCNILEQKGFSPDDIDEVIIASVVPQMMYSFTSGIIKYLHCHPTVVGAGTKTGIRIDTINPKEIGPDRIVDAVSAYEQYGGPVIVVDFGTATTYDLVTKEGAFQGGVISPGIRISANALWKNTANLPEIEIKCPASAIAKETVSAMQAGLFFGTLGQTEYIINKIKEDAGLTDVKVIATGGLGKVVSENTDSIDVYDGDLTLKGLLYIYQKQKNGTHK</sequence>
<dbReference type="NCBIfam" id="NF009855">
    <property type="entry name" value="PRK13321.1"/>
    <property type="match status" value="1"/>
</dbReference>
<dbReference type="SUPFAM" id="SSF53067">
    <property type="entry name" value="Actin-like ATPase domain"/>
    <property type="match status" value="2"/>
</dbReference>
<evidence type="ECO:0000256" key="5">
    <source>
        <dbReference type="ARBA" id="ARBA00011738"/>
    </source>
</evidence>
<feature type="binding site" evidence="16">
    <location>
        <begin position="107"/>
        <end position="110"/>
    </location>
    <ligand>
        <name>substrate</name>
    </ligand>
</feature>
<evidence type="ECO:0000256" key="9">
    <source>
        <dbReference type="ARBA" id="ARBA00022741"/>
    </source>
</evidence>
<keyword evidence="13 16" id="KW-0173">Coenzyme A biosynthesis</keyword>
<feature type="binding site" evidence="16">
    <location>
        <position position="132"/>
    </location>
    <ligand>
        <name>ATP</name>
        <dbReference type="ChEBI" id="CHEBI:30616"/>
    </ligand>
</feature>
<dbReference type="GO" id="GO:0016301">
    <property type="term" value="F:kinase activity"/>
    <property type="evidence" value="ECO:0007669"/>
    <property type="project" value="UniProtKB-KW"/>
</dbReference>
<keyword evidence="16" id="KW-0479">Metal-binding</keyword>
<evidence type="ECO:0000256" key="1">
    <source>
        <dbReference type="ARBA" id="ARBA00001206"/>
    </source>
</evidence>
<dbReference type="NCBIfam" id="NF009848">
    <property type="entry name" value="PRK13318.1-6"/>
    <property type="match status" value="1"/>
</dbReference>
<evidence type="ECO:0000256" key="6">
    <source>
        <dbReference type="ARBA" id="ARBA00012102"/>
    </source>
</evidence>
<keyword evidence="8 16" id="KW-0808">Transferase</keyword>
<comment type="pathway">
    <text evidence="4 16">Cofactor biosynthesis; coenzyme A biosynthesis; CoA from (R)-pantothenate: step 1/5.</text>
</comment>
<comment type="subunit">
    <text evidence="5 16">Homodimer.</text>
</comment>
<name>A0ABR7MVC0_9FIRM</name>
<feature type="binding site" evidence="16">
    <location>
        <begin position="6"/>
        <end position="13"/>
    </location>
    <ligand>
        <name>ATP</name>
        <dbReference type="ChEBI" id="CHEBI:30616"/>
    </ligand>
</feature>
<comment type="similarity">
    <text evidence="14 16">Belongs to the type III pantothenate kinase family.</text>
</comment>
<comment type="cofactor">
    <cofactor evidence="2">
        <name>K(+)</name>
        <dbReference type="ChEBI" id="CHEBI:29103"/>
    </cofactor>
</comment>
<feature type="binding site" evidence="16">
    <location>
        <position position="129"/>
    </location>
    <ligand>
        <name>K(+)</name>
        <dbReference type="ChEBI" id="CHEBI:29103"/>
    </ligand>
</feature>
<gene>
    <name evidence="16" type="primary">coaX</name>
    <name evidence="17" type="ORF">H8700_05780</name>
</gene>
<comment type="subcellular location">
    <subcellularLocation>
        <location evidence="3 16">Cytoplasm</location>
    </subcellularLocation>
</comment>
<evidence type="ECO:0000256" key="12">
    <source>
        <dbReference type="ARBA" id="ARBA00022958"/>
    </source>
</evidence>
<dbReference type="Pfam" id="PF03309">
    <property type="entry name" value="Pan_kinase"/>
    <property type="match status" value="1"/>
</dbReference>
<evidence type="ECO:0000256" key="8">
    <source>
        <dbReference type="ARBA" id="ARBA00022679"/>
    </source>
</evidence>
<evidence type="ECO:0000256" key="7">
    <source>
        <dbReference type="ARBA" id="ARBA00022490"/>
    </source>
</evidence>
<evidence type="ECO:0000256" key="14">
    <source>
        <dbReference type="ARBA" id="ARBA00038036"/>
    </source>
</evidence>
<accession>A0ABR7MVC0</accession>
<dbReference type="HAMAP" id="MF_01274">
    <property type="entry name" value="Pantothen_kinase_3"/>
    <property type="match status" value="1"/>
</dbReference>
<keyword evidence="10 16" id="KW-0418">Kinase</keyword>